<dbReference type="PANTHER" id="PTHR43076">
    <property type="entry name" value="FO SYNTHASE (COFH)"/>
    <property type="match status" value="1"/>
</dbReference>
<dbReference type="PANTHER" id="PTHR43076:SF1">
    <property type="entry name" value="LIPOYL SYNTHASE 2"/>
    <property type="match status" value="1"/>
</dbReference>
<feature type="binding site" evidence="6 7">
    <location>
        <position position="73"/>
    </location>
    <ligand>
        <name>[4Fe-4S] cluster</name>
        <dbReference type="ChEBI" id="CHEBI:49883"/>
        <note>4Fe-4S-S-AdoMet</note>
    </ligand>
</feature>
<proteinExistence type="inferred from homology"/>
<dbReference type="Pfam" id="PF04055">
    <property type="entry name" value="Radical_SAM"/>
    <property type="match status" value="1"/>
</dbReference>
<comment type="function">
    <text evidence="6">Radical SAM enzyme that catalyzes the cyclization of dehypoxanthine futalosine (DHFL) into cyclic dehypoxanthine futalosine (CDHFL), a step in the biosynthesis of menaquinone (MK, vitamin K2).</text>
</comment>
<dbReference type="GO" id="GO:0051539">
    <property type="term" value="F:4 iron, 4 sulfur cluster binding"/>
    <property type="evidence" value="ECO:0007669"/>
    <property type="project" value="UniProtKB-KW"/>
</dbReference>
<dbReference type="Gene3D" id="3.20.20.70">
    <property type="entry name" value="Aldolase class I"/>
    <property type="match status" value="1"/>
</dbReference>
<feature type="binding site" evidence="8">
    <location>
        <position position="177"/>
    </location>
    <ligand>
        <name>S-adenosyl-L-methionine</name>
        <dbReference type="ChEBI" id="CHEBI:59789"/>
    </ligand>
</feature>
<feature type="domain" description="Radical SAM core" evidence="9">
    <location>
        <begin position="52"/>
        <end position="283"/>
    </location>
</feature>
<dbReference type="GO" id="GO:0009234">
    <property type="term" value="P:menaquinone biosynthetic process"/>
    <property type="evidence" value="ECO:0007669"/>
    <property type="project" value="UniProtKB-UniRule"/>
</dbReference>
<evidence type="ECO:0000256" key="5">
    <source>
        <dbReference type="ARBA" id="ARBA00023014"/>
    </source>
</evidence>
<dbReference type="SUPFAM" id="SSF102114">
    <property type="entry name" value="Radical SAM enzymes"/>
    <property type="match status" value="1"/>
</dbReference>
<evidence type="ECO:0000256" key="3">
    <source>
        <dbReference type="ARBA" id="ARBA00022723"/>
    </source>
</evidence>
<evidence type="ECO:0000256" key="2">
    <source>
        <dbReference type="ARBA" id="ARBA00022691"/>
    </source>
</evidence>
<keyword evidence="5 6" id="KW-0411">Iron-sulfur</keyword>
<comment type="pathway">
    <text evidence="6">Quinol/quinone metabolism; menaquinone biosynthesis.</text>
</comment>
<dbReference type="GO" id="GO:0005506">
    <property type="term" value="F:iron ion binding"/>
    <property type="evidence" value="ECO:0007669"/>
    <property type="project" value="UniProtKB-UniRule"/>
</dbReference>
<dbReference type="SFLD" id="SFLDS00029">
    <property type="entry name" value="Radical_SAM"/>
    <property type="match status" value="1"/>
</dbReference>
<protein>
    <recommendedName>
        <fullName evidence="6">Cyclic dehypoxanthine futalosine synthase</fullName>
        <shortName evidence="6">Cyclic DHFL synthase</shortName>
        <ecNumber evidence="6">1.21.98.1</ecNumber>
    </recommendedName>
    <alternativeName>
        <fullName evidence="6">Dehypoxanthine futalosine cyclase</fullName>
        <shortName evidence="6">DHFL cyclase</shortName>
    </alternativeName>
    <alternativeName>
        <fullName evidence="6">Menaquinone biosynthetic enzyme MqnC</fullName>
    </alternativeName>
</protein>
<feature type="binding site" evidence="6 7">
    <location>
        <position position="66"/>
    </location>
    <ligand>
        <name>[4Fe-4S] cluster</name>
        <dbReference type="ChEBI" id="CHEBI:49883"/>
        <note>4Fe-4S-S-AdoMet</note>
    </ligand>
</feature>
<feature type="binding site" evidence="8">
    <location>
        <position position="288"/>
    </location>
    <ligand>
        <name>(3R)-3-methyl-D-ornithine</name>
        <dbReference type="ChEBI" id="CHEBI:64642"/>
    </ligand>
</feature>
<dbReference type="PROSITE" id="PS51918">
    <property type="entry name" value="RADICAL_SAM"/>
    <property type="match status" value="1"/>
</dbReference>
<evidence type="ECO:0000313" key="10">
    <source>
        <dbReference type="EMBL" id="SCM81666.1"/>
    </source>
</evidence>
<dbReference type="InterPro" id="IPR020050">
    <property type="entry name" value="FO_synthase_su2"/>
</dbReference>
<name>A0A212LVX5_9FIRM</name>
<keyword evidence="6" id="KW-0474">Menaquinone biosynthesis</keyword>
<keyword evidence="1 6" id="KW-0004">4Fe-4S</keyword>
<dbReference type="NCBIfam" id="TIGR03699">
    <property type="entry name" value="menaquin_MqnC"/>
    <property type="match status" value="1"/>
</dbReference>
<dbReference type="CDD" id="cd01335">
    <property type="entry name" value="Radical_SAM"/>
    <property type="match status" value="1"/>
</dbReference>
<accession>A0A212LVX5</accession>
<dbReference type="InterPro" id="IPR045567">
    <property type="entry name" value="CofH/MnqC-like_C"/>
</dbReference>
<evidence type="ECO:0000256" key="8">
    <source>
        <dbReference type="PIRSR" id="PIRSR004762-2"/>
    </source>
</evidence>
<dbReference type="GO" id="GO:0016765">
    <property type="term" value="F:transferase activity, transferring alkyl or aryl (other than methyl) groups"/>
    <property type="evidence" value="ECO:0007669"/>
    <property type="project" value="InterPro"/>
</dbReference>
<feature type="binding site" evidence="8">
    <location>
        <position position="310"/>
    </location>
    <ligand>
        <name>(3R)-3-methyl-D-ornithine</name>
        <dbReference type="ChEBI" id="CHEBI:64642"/>
    </ligand>
</feature>
<evidence type="ECO:0000256" key="1">
    <source>
        <dbReference type="ARBA" id="ARBA00022485"/>
    </source>
</evidence>
<feature type="binding site" evidence="6 7">
    <location>
        <position position="70"/>
    </location>
    <ligand>
        <name>[4Fe-4S] cluster</name>
        <dbReference type="ChEBI" id="CHEBI:49883"/>
        <note>4Fe-4S-S-AdoMet</note>
    </ligand>
</feature>
<sequence length="356" mass="39629">MVNNWQTIIEQTLQGRRLQDEEALELLTRGDLPALGQAADTIRQRKHPQPYTTFIVDRNINYTNVCKSQCKFCAFYRLAGATDAYVLDTAELHQKIADTIAAGGTQIMLQGGLHPELRLDYFENLLRGIKAKFAITIHSFSPAEIVHLAGQAGITIRETLSRLRAAGLDSLPGGGAEILDDTVRQRVSPLKISVKQWLKVMETAQQLGMGTTATMVIGMQETYRQRLNHFRVIRELQDRTGGFRAFIMWTFQPGNTELGGTKASAWDYLRTLAVARLYLDNIPHLQGSWVTQGQSVGQLTLAFGADDLGSIMLEENVVRAAGTAYQMSVDKMVALIRATGKIPAQRNTEYEILKTF</sequence>
<dbReference type="PIRSF" id="PIRSF004762">
    <property type="entry name" value="CHP00423"/>
    <property type="match status" value="1"/>
</dbReference>
<dbReference type="AlphaFoldDB" id="A0A212LVX5"/>
<keyword evidence="3 6" id="KW-0479">Metal-binding</keyword>
<dbReference type="InterPro" id="IPR022431">
    <property type="entry name" value="Cyclic_DHFL_synthase_mqnC"/>
</dbReference>
<dbReference type="SFLD" id="SFLDF00342">
    <property type="entry name" value="cyclic_dehypoxanthine_futalosi"/>
    <property type="match status" value="1"/>
</dbReference>
<comment type="similarity">
    <text evidence="6">Belongs to the radical SAM superfamily. MqnC family.</text>
</comment>
<dbReference type="UniPathway" id="UPA00079"/>
<dbReference type="GO" id="GO:0044689">
    <property type="term" value="F:7,8-didemethyl-8-hydroxy-5-deazariboflavin synthase activity"/>
    <property type="evidence" value="ECO:0007669"/>
    <property type="project" value="TreeGrafter"/>
</dbReference>
<evidence type="ECO:0000256" key="4">
    <source>
        <dbReference type="ARBA" id="ARBA00023004"/>
    </source>
</evidence>
<dbReference type="EMBL" id="FMJE01000004">
    <property type="protein sequence ID" value="SCM81666.1"/>
    <property type="molecule type" value="Genomic_DNA"/>
</dbReference>
<evidence type="ECO:0000259" key="9">
    <source>
        <dbReference type="PROSITE" id="PS51918"/>
    </source>
</evidence>
<feature type="binding site" evidence="8">
    <location>
        <position position="141"/>
    </location>
    <ligand>
        <name>(3R)-3-methyl-D-ornithine</name>
        <dbReference type="ChEBI" id="CHEBI:64642"/>
    </ligand>
</feature>
<evidence type="ECO:0000256" key="7">
    <source>
        <dbReference type="PIRSR" id="PIRSR004762-1"/>
    </source>
</evidence>
<keyword evidence="4 6" id="KW-0408">Iron</keyword>
<dbReference type="SFLD" id="SFLDG01389">
    <property type="entry name" value="menaquinone_synthsis_involved"/>
    <property type="match status" value="1"/>
</dbReference>
<dbReference type="GO" id="GO:0046992">
    <property type="term" value="F:oxidoreductase activity, acting on X-H and Y-H to form an X-Y bond"/>
    <property type="evidence" value="ECO:0007669"/>
    <property type="project" value="UniProtKB-UniRule"/>
</dbReference>
<dbReference type="HAMAP" id="MF_00992">
    <property type="entry name" value="MqnC"/>
    <property type="match status" value="1"/>
</dbReference>
<reference evidence="10" key="1">
    <citation type="submission" date="2016-08" db="EMBL/GenBank/DDBJ databases">
        <authorList>
            <person name="Seilhamer J.J."/>
        </authorList>
    </citation>
    <scope>NUCLEOTIDE SEQUENCE</scope>
    <source>
        <strain evidence="10">86</strain>
    </source>
</reference>
<gene>
    <name evidence="6 10" type="primary">mqnC</name>
    <name evidence="10" type="ORF">KL86SPO_40150</name>
</gene>
<dbReference type="InterPro" id="IPR007197">
    <property type="entry name" value="rSAM"/>
</dbReference>
<dbReference type="InterPro" id="IPR058240">
    <property type="entry name" value="rSAM_sf"/>
</dbReference>
<evidence type="ECO:0000256" key="6">
    <source>
        <dbReference type="HAMAP-Rule" id="MF_00992"/>
    </source>
</evidence>
<comment type="cofactor">
    <cofactor evidence="6 7">
        <name>[4Fe-4S] cluster</name>
        <dbReference type="ChEBI" id="CHEBI:49883"/>
    </cofactor>
    <text evidence="6 7">Binds 1 [4Fe-4S] cluster. The cluster is coordinated with 3 cysteines and an exchangeable S-adenosyl-L-methionine.</text>
</comment>
<dbReference type="Pfam" id="PF19288">
    <property type="entry name" value="CofH_C"/>
    <property type="match status" value="1"/>
</dbReference>
<keyword evidence="6 10" id="KW-0560">Oxidoreductase</keyword>
<feature type="binding site" evidence="8">
    <location>
        <position position="72"/>
    </location>
    <ligand>
        <name>S-adenosyl-L-methionine</name>
        <dbReference type="ChEBI" id="CHEBI:59789"/>
    </ligand>
</feature>
<organism evidence="10">
    <name type="scientific">uncultured Sporomusa sp</name>
    <dbReference type="NCBI Taxonomy" id="307249"/>
    <lineage>
        <taxon>Bacteria</taxon>
        <taxon>Bacillati</taxon>
        <taxon>Bacillota</taxon>
        <taxon>Negativicutes</taxon>
        <taxon>Selenomonadales</taxon>
        <taxon>Sporomusaceae</taxon>
        <taxon>Sporomusa</taxon>
        <taxon>environmental samples</taxon>
    </lineage>
</organism>
<dbReference type="SFLD" id="SFLDG01064">
    <property type="entry name" value="F420__menaquinone_cofactor_bio"/>
    <property type="match status" value="1"/>
</dbReference>
<dbReference type="InterPro" id="IPR034405">
    <property type="entry name" value="F420"/>
</dbReference>
<comment type="catalytic activity">
    <reaction evidence="6">
        <text>dehypoxanthine futalosine + S-adenosyl-L-methionine = cyclic dehypoxanthinylfutalosinate + 5'-deoxyadenosine + L-methionine + H(+)</text>
        <dbReference type="Rhea" id="RHEA:33083"/>
        <dbReference type="ChEBI" id="CHEBI:15378"/>
        <dbReference type="ChEBI" id="CHEBI:17319"/>
        <dbReference type="ChEBI" id="CHEBI:57844"/>
        <dbReference type="ChEBI" id="CHEBI:58864"/>
        <dbReference type="ChEBI" id="CHEBI:59789"/>
        <dbReference type="ChEBI" id="CHEBI:64270"/>
        <dbReference type="EC" id="1.21.98.1"/>
    </reaction>
</comment>
<dbReference type="NCBIfam" id="TIGR00423">
    <property type="entry name" value="CofH family radical SAM protein"/>
    <property type="match status" value="1"/>
</dbReference>
<dbReference type="SFLD" id="SFLDF00343">
    <property type="entry name" value="aminofutalosine_synthase_(mqnE"/>
    <property type="match status" value="1"/>
</dbReference>
<keyword evidence="2 6" id="KW-0949">S-adenosyl-L-methionine</keyword>
<dbReference type="EC" id="1.21.98.1" evidence="6"/>
<dbReference type="InterPro" id="IPR013785">
    <property type="entry name" value="Aldolase_TIM"/>
</dbReference>